<dbReference type="InterPro" id="IPR024370">
    <property type="entry name" value="PBP_domain"/>
</dbReference>
<sequence length="354" mass="38864">MKIEIRPEWLLKQANGLAVSLPLLLRLLTAIRDLGSINQAAARLGLSYRHAWGLLKEFDKQFGAALVQKVRGRGTQLSPLAEKLIWADKRIEARLSPFLESLASELERELAVLLSRDISALRITATHGFAVDALMKQLGANDISVDLQYRNSTEAVAALARGECDMAGFHLPEGEFRQAAAAQYLKWLNPKRHTLIHLAFRRQGLFVAKGNAKSILSLADLTREGVRFVNRQNGSGTRMLLELFLQAQGIRTSDINGYESAEFTHAAVAAYVASGMADAAFGVETAARRFDLDFIPVAREQYFFAVDSAHLNDSALALAVTLMRSDEFRKSIDALAGYDGTRSGALVDMAVFGN</sequence>
<dbReference type="GO" id="GO:0003700">
    <property type="term" value="F:DNA-binding transcription factor activity"/>
    <property type="evidence" value="ECO:0007669"/>
    <property type="project" value="InterPro"/>
</dbReference>
<organism evidence="3 4">
    <name type="scientific">Noviherbaspirillum sedimenti</name>
    <dbReference type="NCBI Taxonomy" id="2320865"/>
    <lineage>
        <taxon>Bacteria</taxon>
        <taxon>Pseudomonadati</taxon>
        <taxon>Pseudomonadota</taxon>
        <taxon>Betaproteobacteria</taxon>
        <taxon>Burkholderiales</taxon>
        <taxon>Oxalobacteraceae</taxon>
        <taxon>Noviherbaspirillum</taxon>
    </lineage>
</organism>
<dbReference type="InterPro" id="IPR036388">
    <property type="entry name" value="WH-like_DNA-bd_sf"/>
</dbReference>
<evidence type="ECO:0000259" key="2">
    <source>
        <dbReference type="Pfam" id="PF12727"/>
    </source>
</evidence>
<reference evidence="4" key="1">
    <citation type="submission" date="2018-09" db="EMBL/GenBank/DDBJ databases">
        <authorList>
            <person name="Zhu H."/>
        </authorList>
    </citation>
    <scope>NUCLEOTIDE SEQUENCE [LARGE SCALE GENOMIC DNA]</scope>
    <source>
        <strain evidence="4">K1S02-23</strain>
    </source>
</reference>
<comment type="caution">
    <text evidence="3">The sequence shown here is derived from an EMBL/GenBank/DDBJ whole genome shotgun (WGS) entry which is preliminary data.</text>
</comment>
<dbReference type="AlphaFoldDB" id="A0A3A3G3V3"/>
<dbReference type="Gene3D" id="1.10.10.10">
    <property type="entry name" value="Winged helix-like DNA-binding domain superfamily/Winged helix DNA-binding domain"/>
    <property type="match status" value="1"/>
</dbReference>
<accession>A0A3A3G3V3</accession>
<dbReference type="PANTHER" id="PTHR38431:SF1">
    <property type="entry name" value="BLL2305 PROTEIN"/>
    <property type="match status" value="1"/>
</dbReference>
<evidence type="ECO:0000313" key="3">
    <source>
        <dbReference type="EMBL" id="RJG02611.1"/>
    </source>
</evidence>
<proteinExistence type="predicted"/>
<dbReference type="Gene3D" id="3.40.190.10">
    <property type="entry name" value="Periplasmic binding protein-like II"/>
    <property type="match status" value="1"/>
</dbReference>
<dbReference type="Pfam" id="PF00126">
    <property type="entry name" value="HTH_1"/>
    <property type="match status" value="1"/>
</dbReference>
<evidence type="ECO:0000259" key="1">
    <source>
        <dbReference type="Pfam" id="PF00126"/>
    </source>
</evidence>
<dbReference type="Proteomes" id="UP000266327">
    <property type="component" value="Unassembled WGS sequence"/>
</dbReference>
<protein>
    <submittedName>
        <fullName evidence="3">LysR family transcriptional regulator</fullName>
    </submittedName>
</protein>
<feature type="domain" description="HTH lysR-type" evidence="1">
    <location>
        <begin position="25"/>
        <end position="81"/>
    </location>
</feature>
<dbReference type="InterPro" id="IPR000847">
    <property type="entry name" value="LysR_HTH_N"/>
</dbReference>
<gene>
    <name evidence="3" type="ORF">D3878_14370</name>
</gene>
<dbReference type="Pfam" id="PF12727">
    <property type="entry name" value="PBP_like"/>
    <property type="match status" value="1"/>
</dbReference>
<keyword evidence="4" id="KW-1185">Reference proteome</keyword>
<dbReference type="RefSeq" id="WP_119786114.1">
    <property type="nucleotide sequence ID" value="NZ_QYUQ01000002.1"/>
</dbReference>
<dbReference type="SUPFAM" id="SSF46785">
    <property type="entry name" value="Winged helix' DNA-binding domain"/>
    <property type="match status" value="1"/>
</dbReference>
<dbReference type="EMBL" id="QYUQ01000002">
    <property type="protein sequence ID" value="RJG02611.1"/>
    <property type="molecule type" value="Genomic_DNA"/>
</dbReference>
<dbReference type="OrthoDB" id="9805928at2"/>
<feature type="domain" description="PBP" evidence="2">
    <location>
        <begin position="141"/>
        <end position="318"/>
    </location>
</feature>
<dbReference type="SUPFAM" id="SSF53850">
    <property type="entry name" value="Periplasmic binding protein-like II"/>
    <property type="match status" value="1"/>
</dbReference>
<dbReference type="PANTHER" id="PTHR38431">
    <property type="entry name" value="BLL2305 PROTEIN"/>
    <property type="match status" value="1"/>
</dbReference>
<dbReference type="InterPro" id="IPR036390">
    <property type="entry name" value="WH_DNA-bd_sf"/>
</dbReference>
<evidence type="ECO:0000313" key="4">
    <source>
        <dbReference type="Proteomes" id="UP000266327"/>
    </source>
</evidence>
<name>A0A3A3G3V3_9BURK</name>